<evidence type="ECO:0000313" key="4">
    <source>
        <dbReference type="Proteomes" id="UP000531594"/>
    </source>
</evidence>
<dbReference type="Gene3D" id="3.40.50.150">
    <property type="entry name" value="Vaccinia Virus protein VP39"/>
    <property type="match status" value="1"/>
</dbReference>
<dbReference type="SUPFAM" id="SSF53335">
    <property type="entry name" value="S-adenosyl-L-methionine-dependent methyltransferases"/>
    <property type="match status" value="1"/>
</dbReference>
<keyword evidence="3" id="KW-0808">Transferase</keyword>
<accession>A0A7X0HTG8</accession>
<feature type="coiled-coil region" evidence="1">
    <location>
        <begin position="56"/>
        <end position="84"/>
    </location>
</feature>
<sequence length="85" mass="10135">MYRAYKTGDGNYKDLKGFCKVTTLEEVSKHDYKLTPGIYVGARDVEYGEFQFEEKIEELRIKLLEQFEESNRLQERIKEDLEGLY</sequence>
<dbReference type="GO" id="GO:0032259">
    <property type="term" value="P:methylation"/>
    <property type="evidence" value="ECO:0007669"/>
    <property type="project" value="UniProtKB-KW"/>
</dbReference>
<evidence type="ECO:0000313" key="3">
    <source>
        <dbReference type="EMBL" id="MBB6446554.1"/>
    </source>
</evidence>
<gene>
    <name evidence="3" type="ORF">HNR53_003213</name>
</gene>
<dbReference type="EMBL" id="JACHGK010000011">
    <property type="protein sequence ID" value="MBB6446554.1"/>
    <property type="molecule type" value="Genomic_DNA"/>
</dbReference>
<evidence type="ECO:0000259" key="2">
    <source>
        <dbReference type="Pfam" id="PF02384"/>
    </source>
</evidence>
<evidence type="ECO:0000256" key="1">
    <source>
        <dbReference type="SAM" id="Coils"/>
    </source>
</evidence>
<proteinExistence type="predicted"/>
<dbReference type="GO" id="GO:0008170">
    <property type="term" value="F:N-methyltransferase activity"/>
    <property type="evidence" value="ECO:0007669"/>
    <property type="project" value="InterPro"/>
</dbReference>
<dbReference type="AlphaFoldDB" id="A0A7X0HTG8"/>
<dbReference type="InterPro" id="IPR029063">
    <property type="entry name" value="SAM-dependent_MTases_sf"/>
</dbReference>
<feature type="domain" description="DNA methylase adenine-specific" evidence="2">
    <location>
        <begin position="11"/>
        <end position="45"/>
    </location>
</feature>
<dbReference type="Pfam" id="PF02384">
    <property type="entry name" value="N6_Mtase"/>
    <property type="match status" value="1"/>
</dbReference>
<keyword evidence="4" id="KW-1185">Reference proteome</keyword>
<comment type="caution">
    <text evidence="3">The sequence shown here is derived from an EMBL/GenBank/DDBJ whole genome shotgun (WGS) entry which is preliminary data.</text>
</comment>
<dbReference type="InterPro" id="IPR003356">
    <property type="entry name" value="DNA_methylase_A-5"/>
</dbReference>
<protein>
    <submittedName>
        <fullName evidence="3">Type I restriction-modification system DNA methylase subunit</fullName>
    </submittedName>
</protein>
<reference evidence="3 4" key="1">
    <citation type="submission" date="2020-08" db="EMBL/GenBank/DDBJ databases">
        <title>Genomic Encyclopedia of Type Strains, Phase IV (KMG-IV): sequencing the most valuable type-strain genomes for metagenomic binning, comparative biology and taxonomic classification.</title>
        <authorList>
            <person name="Goeker M."/>
        </authorList>
    </citation>
    <scope>NUCLEOTIDE SEQUENCE [LARGE SCALE GENOMIC DNA]</scope>
    <source>
        <strain evidence="3 4">DSM 5391</strain>
    </source>
</reference>
<organism evidence="3 4">
    <name type="scientific">Bacillus benzoevorans</name>
    <dbReference type="NCBI Taxonomy" id="1456"/>
    <lineage>
        <taxon>Bacteria</taxon>
        <taxon>Bacillati</taxon>
        <taxon>Bacillota</taxon>
        <taxon>Bacilli</taxon>
        <taxon>Bacillales</taxon>
        <taxon>Bacillaceae</taxon>
        <taxon>Bacillus</taxon>
    </lineage>
</organism>
<keyword evidence="1" id="KW-0175">Coiled coil</keyword>
<keyword evidence="3" id="KW-0489">Methyltransferase</keyword>
<name>A0A7X0HTG8_9BACI</name>
<dbReference type="GO" id="GO:0003677">
    <property type="term" value="F:DNA binding"/>
    <property type="evidence" value="ECO:0007669"/>
    <property type="project" value="InterPro"/>
</dbReference>
<dbReference type="Proteomes" id="UP000531594">
    <property type="component" value="Unassembled WGS sequence"/>
</dbReference>